<evidence type="ECO:0000313" key="12">
    <source>
        <dbReference type="Proteomes" id="UP001058271"/>
    </source>
</evidence>
<dbReference type="CDD" id="cd00207">
    <property type="entry name" value="fer2"/>
    <property type="match status" value="1"/>
</dbReference>
<dbReference type="EMBL" id="CP073721">
    <property type="protein sequence ID" value="UWZ39623.1"/>
    <property type="molecule type" value="Genomic_DNA"/>
</dbReference>
<keyword evidence="8" id="KW-0411">Iron-sulfur</keyword>
<evidence type="ECO:0000256" key="8">
    <source>
        <dbReference type="ARBA" id="ARBA00023014"/>
    </source>
</evidence>
<comment type="cofactor">
    <cofactor evidence="1">
        <name>FAD</name>
        <dbReference type="ChEBI" id="CHEBI:57692"/>
    </cofactor>
</comment>
<organism evidence="11 12">
    <name type="scientific">Dactylosporangium roseum</name>
    <dbReference type="NCBI Taxonomy" id="47989"/>
    <lineage>
        <taxon>Bacteria</taxon>
        <taxon>Bacillati</taxon>
        <taxon>Actinomycetota</taxon>
        <taxon>Actinomycetes</taxon>
        <taxon>Micromonosporales</taxon>
        <taxon>Micromonosporaceae</taxon>
        <taxon>Dactylosporangium</taxon>
    </lineage>
</organism>
<dbReference type="Proteomes" id="UP001058271">
    <property type="component" value="Chromosome"/>
</dbReference>
<dbReference type="Pfam" id="PF00175">
    <property type="entry name" value="NAD_binding_1"/>
    <property type="match status" value="1"/>
</dbReference>
<dbReference type="PANTHER" id="PTHR47354:SF6">
    <property type="entry name" value="NADH OXIDOREDUCTASE HCR"/>
    <property type="match status" value="1"/>
</dbReference>
<dbReference type="Gene3D" id="3.40.50.80">
    <property type="entry name" value="Nucleotide-binding domain of ferredoxin-NADP reductase (FNR) module"/>
    <property type="match status" value="1"/>
</dbReference>
<evidence type="ECO:0000256" key="1">
    <source>
        <dbReference type="ARBA" id="ARBA00001974"/>
    </source>
</evidence>
<evidence type="ECO:0000259" key="9">
    <source>
        <dbReference type="PROSITE" id="PS51085"/>
    </source>
</evidence>
<dbReference type="PROSITE" id="PS51384">
    <property type="entry name" value="FAD_FR"/>
    <property type="match status" value="1"/>
</dbReference>
<gene>
    <name evidence="11" type="ORF">Drose_16200</name>
</gene>
<feature type="domain" description="2Fe-2S ferredoxin-type" evidence="9">
    <location>
        <begin position="279"/>
        <end position="361"/>
    </location>
</feature>
<evidence type="ECO:0000256" key="5">
    <source>
        <dbReference type="ARBA" id="ARBA00022827"/>
    </source>
</evidence>
<evidence type="ECO:0000256" key="2">
    <source>
        <dbReference type="ARBA" id="ARBA00022630"/>
    </source>
</evidence>
<dbReference type="Gene3D" id="3.10.20.30">
    <property type="match status" value="1"/>
</dbReference>
<dbReference type="InterPro" id="IPR017927">
    <property type="entry name" value="FAD-bd_FR_type"/>
</dbReference>
<dbReference type="PANTHER" id="PTHR47354">
    <property type="entry name" value="NADH OXIDOREDUCTASE HCR"/>
    <property type="match status" value="1"/>
</dbReference>
<dbReference type="InterPro" id="IPR050415">
    <property type="entry name" value="MRET"/>
</dbReference>
<feature type="domain" description="FAD-binding FR-type" evidence="10">
    <location>
        <begin position="42"/>
        <end position="145"/>
    </location>
</feature>
<evidence type="ECO:0000256" key="7">
    <source>
        <dbReference type="ARBA" id="ARBA00023004"/>
    </source>
</evidence>
<evidence type="ECO:0000256" key="4">
    <source>
        <dbReference type="ARBA" id="ARBA00022723"/>
    </source>
</evidence>
<dbReference type="CDD" id="cd06216">
    <property type="entry name" value="FNR_iron_sulfur_binding_2"/>
    <property type="match status" value="1"/>
</dbReference>
<keyword evidence="12" id="KW-1185">Reference proteome</keyword>
<evidence type="ECO:0000256" key="3">
    <source>
        <dbReference type="ARBA" id="ARBA00022714"/>
    </source>
</evidence>
<keyword evidence="2" id="KW-0285">Flavoprotein</keyword>
<dbReference type="InterPro" id="IPR017938">
    <property type="entry name" value="Riboflavin_synthase-like_b-brl"/>
</dbReference>
<dbReference type="Gene3D" id="2.40.30.10">
    <property type="entry name" value="Translation factors"/>
    <property type="match status" value="1"/>
</dbReference>
<protein>
    <submittedName>
        <fullName evidence="11">Ferredoxin reductase</fullName>
    </submittedName>
</protein>
<keyword evidence="3" id="KW-0001">2Fe-2S</keyword>
<sequence length="361" mass="38763">MEGVRGASRLSVRDRLLGAAVWLTTPLLPDDYLGLLNPLWSSREVRGRVEAVVPETADAASLVIRPGRGWGRHRAGQFVRVGVDIGGVRHARSYSVSSPPERADGCITITVKAARDGLVSPYLVHRTVPGTIVHLAPAQGAFVLPEPLPARLLFLTAGSGITPVAAMLRGLAAQGEMPDVVLVHSAPTAQDVIFGVELRALAARFPRLRLHEWYTRDGGRLTMAQLRGICRDWRLRDVWACGPAGLLERAERHWRRAGLGDRLHVERFRPDVTSGGCGGRVMFTVSGRHADAGGATSLLVAGENAGVLMPSGCRMGICYTCVARLRAGRIRDLRTGREHGDEGALIQTCVSAAAGPVEIDL</sequence>
<dbReference type="SUPFAM" id="SSF52343">
    <property type="entry name" value="Ferredoxin reductase-like, C-terminal NADP-linked domain"/>
    <property type="match status" value="1"/>
</dbReference>
<keyword evidence="4" id="KW-0479">Metal-binding</keyword>
<evidence type="ECO:0000256" key="6">
    <source>
        <dbReference type="ARBA" id="ARBA00023002"/>
    </source>
</evidence>
<dbReference type="SUPFAM" id="SSF54292">
    <property type="entry name" value="2Fe-2S ferredoxin-like"/>
    <property type="match status" value="1"/>
</dbReference>
<dbReference type="InterPro" id="IPR036010">
    <property type="entry name" value="2Fe-2S_ferredoxin-like_sf"/>
</dbReference>
<dbReference type="PRINTS" id="PR00409">
    <property type="entry name" value="PHDIOXRDTASE"/>
</dbReference>
<reference evidence="11" key="1">
    <citation type="submission" date="2021-04" db="EMBL/GenBank/DDBJ databases">
        <title>Biosynthetic gene clusters of Dactylosporangioum roseum.</title>
        <authorList>
            <person name="Hartkoorn R.C."/>
            <person name="Beaudoing E."/>
            <person name="Hot D."/>
            <person name="Moureu S."/>
        </authorList>
    </citation>
    <scope>NUCLEOTIDE SEQUENCE</scope>
    <source>
        <strain evidence="11">NRRL B-16295</strain>
    </source>
</reference>
<dbReference type="Pfam" id="PF00111">
    <property type="entry name" value="Fer2"/>
    <property type="match status" value="1"/>
</dbReference>
<name>A0ABY5ZBX2_9ACTN</name>
<proteinExistence type="predicted"/>
<dbReference type="InterPro" id="IPR001433">
    <property type="entry name" value="OxRdtase_FAD/NAD-bd"/>
</dbReference>
<accession>A0ABY5ZBX2</accession>
<dbReference type="InterPro" id="IPR012675">
    <property type="entry name" value="Beta-grasp_dom_sf"/>
</dbReference>
<dbReference type="SUPFAM" id="SSF63380">
    <property type="entry name" value="Riboflavin synthase domain-like"/>
    <property type="match status" value="1"/>
</dbReference>
<dbReference type="InterPro" id="IPR039261">
    <property type="entry name" value="FNR_nucleotide-bd"/>
</dbReference>
<dbReference type="Pfam" id="PF00970">
    <property type="entry name" value="FAD_binding_6"/>
    <property type="match status" value="1"/>
</dbReference>
<dbReference type="InterPro" id="IPR008333">
    <property type="entry name" value="Cbr1-like_FAD-bd_dom"/>
</dbReference>
<dbReference type="RefSeq" id="WP_260729048.1">
    <property type="nucleotide sequence ID" value="NZ_BAAABS010000012.1"/>
</dbReference>
<dbReference type="InterPro" id="IPR001041">
    <property type="entry name" value="2Fe-2S_ferredoxin-type"/>
</dbReference>
<evidence type="ECO:0000313" key="11">
    <source>
        <dbReference type="EMBL" id="UWZ39623.1"/>
    </source>
</evidence>
<evidence type="ECO:0000259" key="10">
    <source>
        <dbReference type="PROSITE" id="PS51384"/>
    </source>
</evidence>
<keyword evidence="5" id="KW-0274">FAD</keyword>
<keyword evidence="6" id="KW-0560">Oxidoreductase</keyword>
<dbReference type="PROSITE" id="PS51085">
    <property type="entry name" value="2FE2S_FER_2"/>
    <property type="match status" value="1"/>
</dbReference>
<keyword evidence="7" id="KW-0408">Iron</keyword>